<proteinExistence type="predicted"/>
<dbReference type="PANTHER" id="PTHR45947:SF3">
    <property type="entry name" value="SULFOQUINOVOSYL TRANSFERASE SQD2"/>
    <property type="match status" value="1"/>
</dbReference>
<dbReference type="Proteomes" id="UP001211204">
    <property type="component" value="Chromosome"/>
</dbReference>
<protein>
    <submittedName>
        <fullName evidence="2">Glycosyl transferase</fullName>
    </submittedName>
</protein>
<dbReference type="GO" id="GO:0016740">
    <property type="term" value="F:transferase activity"/>
    <property type="evidence" value="ECO:0007669"/>
    <property type="project" value="UniProtKB-KW"/>
</dbReference>
<dbReference type="InterPro" id="IPR001296">
    <property type="entry name" value="Glyco_trans_1"/>
</dbReference>
<sequence>MRNNIVEDSALKVAIIHYWLINMRGGEKVLESLCEIYPHADIYTHVYDPNNISSTIKKHQIKTTFIQALPNSRRWYQNYLPLMPFALWLLNLKKYDLVISLESGPSKGVRVNPLAVHICCCFTPMRYVWDLFDEYFQGASLLKKIAMILLIKPLRIWDKASAKGVTQFVAIAEIVKSRIRKTYDRDAVIIYPPVDIDGFNISPVVDDFYLLFGQLVSYKKPRLAIEAFNQSGRRLVVIGQGELLDDLKKIAKPNIQFLGRLSDAEIKRYLSTCKALVFPGLEDFGIVPVEVMASGRPVIAFAEGGALDTVVSGKTGVFFKEQTVNALNEAIDWFESHQEQFNSMDIKEWTKKFSKENFKKQFQAFASQLLQNSKMAK</sequence>
<accession>A0ABM8CKT3</accession>
<gene>
    <name evidence="2" type="ORF">PKF032_03220</name>
</gene>
<dbReference type="SUPFAM" id="SSF53756">
    <property type="entry name" value="UDP-Glycosyltransferase/glycogen phosphorylase"/>
    <property type="match status" value="1"/>
</dbReference>
<dbReference type="InterPro" id="IPR050194">
    <property type="entry name" value="Glycosyltransferase_grp1"/>
</dbReference>
<dbReference type="Gene3D" id="3.40.50.2000">
    <property type="entry name" value="Glycogen Phosphorylase B"/>
    <property type="match status" value="1"/>
</dbReference>
<dbReference type="PANTHER" id="PTHR45947">
    <property type="entry name" value="SULFOQUINOVOSYL TRANSFERASE SQD2"/>
    <property type="match status" value="1"/>
</dbReference>
<feature type="domain" description="Glycosyl transferase family 1" evidence="1">
    <location>
        <begin position="207"/>
        <end position="343"/>
    </location>
</feature>
<evidence type="ECO:0000259" key="1">
    <source>
        <dbReference type="Pfam" id="PF00534"/>
    </source>
</evidence>
<dbReference type="EMBL" id="AP026974">
    <property type="protein sequence ID" value="BDT78434.1"/>
    <property type="molecule type" value="Genomic_DNA"/>
</dbReference>
<organism evidence="2 3">
    <name type="scientific">Polynucleobacter yangtzensis</name>
    <dbReference type="NCBI Taxonomy" id="1743159"/>
    <lineage>
        <taxon>Bacteria</taxon>
        <taxon>Pseudomonadati</taxon>
        <taxon>Pseudomonadota</taxon>
        <taxon>Betaproteobacteria</taxon>
        <taxon>Burkholderiales</taxon>
        <taxon>Burkholderiaceae</taxon>
        <taxon>Polynucleobacter</taxon>
    </lineage>
</organism>
<keyword evidence="3" id="KW-1185">Reference proteome</keyword>
<dbReference type="Pfam" id="PF00534">
    <property type="entry name" value="Glycos_transf_1"/>
    <property type="match status" value="1"/>
</dbReference>
<name>A0ABM8CKT3_9BURK</name>
<reference evidence="2 3" key="1">
    <citation type="submission" date="2022-11" db="EMBL/GenBank/DDBJ databases">
        <title>Complete Genome Sequences of three Polynucleobacter sp. Subcluster PnecC Strains KF022, KF023, and KF032 Isolated from a Shallow Eutrophic Lake in Japan.</title>
        <authorList>
            <person name="Ogata Y."/>
            <person name="Watanabe K."/>
            <person name="Takemine S."/>
            <person name="Shindo C."/>
            <person name="Kurokawa R."/>
            <person name="Suda W."/>
        </authorList>
    </citation>
    <scope>NUCLEOTIDE SEQUENCE [LARGE SCALE GENOMIC DNA]</scope>
    <source>
        <strain evidence="2 3">KF032</strain>
    </source>
</reference>
<keyword evidence="2" id="KW-0808">Transferase</keyword>
<evidence type="ECO:0000313" key="2">
    <source>
        <dbReference type="EMBL" id="BDT78434.1"/>
    </source>
</evidence>
<evidence type="ECO:0000313" key="3">
    <source>
        <dbReference type="Proteomes" id="UP001211204"/>
    </source>
</evidence>